<dbReference type="GO" id="GO:0019432">
    <property type="term" value="P:triglyceride biosynthetic process"/>
    <property type="evidence" value="ECO:0007669"/>
    <property type="project" value="UniProtKB-UniPathway"/>
</dbReference>
<evidence type="ECO:0000256" key="8">
    <source>
        <dbReference type="ARBA" id="ARBA00023098"/>
    </source>
</evidence>
<dbReference type="PANTHER" id="PTHR31650:SF1">
    <property type="entry name" value="WAX ESTER SYNTHASE_DIACYLGLYCEROL ACYLTRANSFERASE 4-RELATED"/>
    <property type="match status" value="1"/>
</dbReference>
<evidence type="ECO:0000256" key="3">
    <source>
        <dbReference type="ARBA" id="ARBA00009587"/>
    </source>
</evidence>
<dbReference type="Gene3D" id="3.30.559.10">
    <property type="entry name" value="Chloramphenicol acetyltransferase-like domain"/>
    <property type="match status" value="1"/>
</dbReference>
<comment type="similarity">
    <text evidence="3 11">Belongs to the long-chain O-acyltransferase family.</text>
</comment>
<dbReference type="GO" id="GO:0005886">
    <property type="term" value="C:plasma membrane"/>
    <property type="evidence" value="ECO:0007669"/>
    <property type="project" value="TreeGrafter"/>
</dbReference>
<evidence type="ECO:0000256" key="2">
    <source>
        <dbReference type="ARBA" id="ARBA00005189"/>
    </source>
</evidence>
<keyword evidence="8 11" id="KW-0443">Lipid metabolism</keyword>
<comment type="pathway">
    <text evidence="1 11">Glycerolipid metabolism; triacylglycerol biosynthesis.</text>
</comment>
<evidence type="ECO:0000256" key="4">
    <source>
        <dbReference type="ARBA" id="ARBA00013244"/>
    </source>
</evidence>
<organism evidence="14 15">
    <name type="scientific">Mycobacterium tuberculosis</name>
    <dbReference type="NCBI Taxonomy" id="1773"/>
    <lineage>
        <taxon>Bacteria</taxon>
        <taxon>Bacillati</taxon>
        <taxon>Actinomycetota</taxon>
        <taxon>Actinomycetes</taxon>
        <taxon>Mycobacteriales</taxon>
        <taxon>Mycobacteriaceae</taxon>
        <taxon>Mycobacterium</taxon>
        <taxon>Mycobacterium tuberculosis complex</taxon>
    </lineage>
</organism>
<keyword evidence="6 11" id="KW-0808">Transferase</keyword>
<evidence type="ECO:0000256" key="9">
    <source>
        <dbReference type="ARBA" id="ARBA00023315"/>
    </source>
</evidence>
<sequence length="504" mass="53676">MCVELPNPRGVVAMAESGESPRLSDELGPVDYLMHRGEANPRTRSGIMALELLDGTPDWDRFRTRFENASRRVLRLRQKVVVPTLPTAAPRWVVDPDFNLDFHVRRVRVSGPATLREVLDLAEVILQSPLDISRPLWTATLVEGMADGRAAMLLHVSHAVTDGVGGVEMFAQIYDLERDPPPRSTPPQPIPEDLSPNDLMRRGINHLPIAVVGGVLDALSGAVSMAGRAVLEPVSTVSGILGYARSGIRVLNRAAEPSPLLRRRSLTTRTEAIDIRLADLHKAAKAGGGSINDAYLAGLCGALRRYHEALGVPISTLPMAVPVNLRAEGDAAGGNQFTGVNLAAPVGTIDPVARMKKIRAQMTQRRDEPAMNIIGSIAPVLSVLPTAVLEGITGSVIGSDVQASNVPVYPGDTYLAGAKILRQYGIGPLPGVAMMVVLISRGGWCTVTVRYDRASVRNDELFAQCLQAGFDEILALAGGPAPRVLPASFDTQGAGSVPRSVSGS</sequence>
<dbReference type="PATRIC" id="fig|1773.206.peg.2147"/>
<dbReference type="Proteomes" id="UP000038802">
    <property type="component" value="Unassembled WGS sequence"/>
</dbReference>
<dbReference type="AlphaFoldDB" id="A0A0T5XYP6"/>
<evidence type="ECO:0000313" key="15">
    <source>
        <dbReference type="Proteomes" id="UP000038802"/>
    </source>
</evidence>
<dbReference type="GO" id="GO:0071731">
    <property type="term" value="P:response to nitric oxide"/>
    <property type="evidence" value="ECO:0007669"/>
    <property type="project" value="TreeGrafter"/>
</dbReference>
<evidence type="ECO:0000256" key="11">
    <source>
        <dbReference type="RuleBase" id="RU361241"/>
    </source>
</evidence>
<feature type="domain" description="O-acyltransferase WSD1-like N-terminal" evidence="12">
    <location>
        <begin position="21"/>
        <end position="295"/>
    </location>
</feature>
<dbReference type="InterPro" id="IPR014292">
    <property type="entry name" value="Acyl_transf_WS/DGAT"/>
</dbReference>
<evidence type="ECO:0000256" key="5">
    <source>
        <dbReference type="ARBA" id="ARBA00022516"/>
    </source>
</evidence>
<dbReference type="GO" id="GO:0004144">
    <property type="term" value="F:diacylglycerol O-acyltransferase activity"/>
    <property type="evidence" value="ECO:0007669"/>
    <property type="project" value="UniProtKB-EC"/>
</dbReference>
<dbReference type="GO" id="GO:0006071">
    <property type="term" value="P:glycerol metabolic process"/>
    <property type="evidence" value="ECO:0007669"/>
    <property type="project" value="UniProtKB-KW"/>
</dbReference>
<evidence type="ECO:0000259" key="12">
    <source>
        <dbReference type="Pfam" id="PF03007"/>
    </source>
</evidence>
<keyword evidence="9 11" id="KW-0012">Acyltransferase</keyword>
<keyword evidence="5 11" id="KW-0444">Lipid biosynthesis</keyword>
<dbReference type="EMBL" id="CSAE01000478">
    <property type="protein sequence ID" value="COW35995.1"/>
    <property type="molecule type" value="Genomic_DNA"/>
</dbReference>
<reference evidence="15" key="1">
    <citation type="submission" date="2015-03" db="EMBL/GenBank/DDBJ databases">
        <authorList>
            <consortium name="Pathogen Informatics"/>
        </authorList>
    </citation>
    <scope>NUCLEOTIDE SEQUENCE [LARGE SCALE GENOMIC DNA]</scope>
    <source>
        <strain evidence="15">K00500041</strain>
    </source>
</reference>
<name>A0A0T5XYP6_MYCTX</name>
<evidence type="ECO:0000256" key="10">
    <source>
        <dbReference type="ARBA" id="ARBA00048109"/>
    </source>
</evidence>
<protein>
    <recommendedName>
        <fullName evidence="4 11">Diacylglycerol O-acyltransferase</fullName>
        <ecNumber evidence="4 11">2.3.1.20</ecNumber>
    </recommendedName>
</protein>
<dbReference type="InterPro" id="IPR023213">
    <property type="entry name" value="CAT-like_dom_sf"/>
</dbReference>
<dbReference type="InterPro" id="IPR004255">
    <property type="entry name" value="O-acyltransferase_WSD1_N"/>
</dbReference>
<dbReference type="UniPathway" id="UPA00282"/>
<dbReference type="STRING" id="115862.BBG46_13010"/>
<dbReference type="GO" id="GO:0001666">
    <property type="term" value="P:response to hypoxia"/>
    <property type="evidence" value="ECO:0007669"/>
    <property type="project" value="TreeGrafter"/>
</dbReference>
<dbReference type="Pfam" id="PF03007">
    <property type="entry name" value="WS_DGAT_cat"/>
    <property type="match status" value="1"/>
</dbReference>
<comment type="pathway">
    <text evidence="2">Lipid metabolism.</text>
</comment>
<evidence type="ECO:0000256" key="6">
    <source>
        <dbReference type="ARBA" id="ARBA00022679"/>
    </source>
</evidence>
<evidence type="ECO:0000256" key="7">
    <source>
        <dbReference type="ARBA" id="ARBA00022798"/>
    </source>
</evidence>
<gene>
    <name evidence="14" type="primary">wax-dgaT_5</name>
    <name evidence="14" type="ORF">ERS007703_03484</name>
</gene>
<keyword evidence="7 11" id="KW-0319">Glycerol metabolism</keyword>
<dbReference type="EC" id="2.3.1.20" evidence="4 11"/>
<accession>A0A0T5XYP6</accession>
<evidence type="ECO:0000313" key="14">
    <source>
        <dbReference type="EMBL" id="COW35995.1"/>
    </source>
</evidence>
<comment type="catalytic activity">
    <reaction evidence="10 11">
        <text>an acyl-CoA + a 1,2-diacyl-sn-glycerol = a triacyl-sn-glycerol + CoA</text>
        <dbReference type="Rhea" id="RHEA:10868"/>
        <dbReference type="ChEBI" id="CHEBI:17815"/>
        <dbReference type="ChEBI" id="CHEBI:57287"/>
        <dbReference type="ChEBI" id="CHEBI:58342"/>
        <dbReference type="ChEBI" id="CHEBI:64615"/>
        <dbReference type="EC" id="2.3.1.20"/>
    </reaction>
</comment>
<dbReference type="InterPro" id="IPR009721">
    <property type="entry name" value="O-acyltransferase_WSD1_C"/>
</dbReference>
<proteinExistence type="inferred from homology"/>
<dbReference type="InterPro" id="IPR045034">
    <property type="entry name" value="O-acyltransferase_WSD1-like"/>
</dbReference>
<dbReference type="NCBIfam" id="TIGR02946">
    <property type="entry name" value="acyl_WS_DGAT"/>
    <property type="match status" value="1"/>
</dbReference>
<feature type="domain" description="O-acyltransferase WSD1 C-terminal" evidence="13">
    <location>
        <begin position="334"/>
        <end position="473"/>
    </location>
</feature>
<evidence type="ECO:0000256" key="1">
    <source>
        <dbReference type="ARBA" id="ARBA00004771"/>
    </source>
</evidence>
<evidence type="ECO:0000259" key="13">
    <source>
        <dbReference type="Pfam" id="PF06974"/>
    </source>
</evidence>
<dbReference type="GO" id="GO:0051701">
    <property type="term" value="P:biological process involved in interaction with host"/>
    <property type="evidence" value="ECO:0007669"/>
    <property type="project" value="TreeGrafter"/>
</dbReference>
<dbReference type="PANTHER" id="PTHR31650">
    <property type="entry name" value="O-ACYLTRANSFERASE (WSD1-LIKE) FAMILY PROTEIN"/>
    <property type="match status" value="1"/>
</dbReference>
<dbReference type="SUPFAM" id="SSF52777">
    <property type="entry name" value="CoA-dependent acyltransferases"/>
    <property type="match status" value="1"/>
</dbReference>
<dbReference type="Pfam" id="PF06974">
    <property type="entry name" value="WS_DGAT_C"/>
    <property type="match status" value="1"/>
</dbReference>